<feature type="region of interest" description="Disordered" evidence="1">
    <location>
        <begin position="170"/>
        <end position="212"/>
    </location>
</feature>
<sequence>MWDMTAVYSVSGVKTDNCAPSGDRYDRTGHREDKCTGKYRVRCAGNVSLPGKSSTATVFKWQPQDEFEGFLLCIHLMKAEVAGTWENYSNSTRLYESFRNEWDLCDQLDPTSTPNSNWEEDQFNFPDPIPNPVLLPPPAPPSLSSFLQDICTYFGRHEVAALSDYTEASSTRSIGGASRPSGGTSSGVQNDSTSTNGGVVRSNGGTTRSNAGSATFESWVKKQKFNHVCNIVGDSGKDVNSISDVQKHVITCFMGYLVTLPTLQLSEIPANHWDLAPGTPLSMSNERLYVIQPSQSRSLALWKLVVPDTATAVMCLCHDWGSDISTIALKLLQKGIVFKTLQPMAVSPEARRLLSKLCTFSLGYFWPPFKAVYADYITYEQYYHEFMNEDRRLALHSLGFNNLPLALTGISWDAVPFGQLLTINGKTHFDDKLSEEEVNFICGTYYVYTKKLSWWPRPQAWAGSGLDVGFWSARCKSWFQTCLENIRQGVSHCHNSSDNNGLVNNTHWKHGLKFNGATKKFKKNVDTAWSDFLTTKASAFMDN</sequence>
<evidence type="ECO:0000313" key="2">
    <source>
        <dbReference type="EMBL" id="KAG1784643.1"/>
    </source>
</evidence>
<evidence type="ECO:0000256" key="1">
    <source>
        <dbReference type="SAM" id="MobiDB-lite"/>
    </source>
</evidence>
<accession>A0A9P7A913</accession>
<reference evidence="2" key="1">
    <citation type="journal article" date="2020" name="New Phytol.">
        <title>Comparative genomics reveals dynamic genome evolution in host specialist ectomycorrhizal fungi.</title>
        <authorList>
            <person name="Lofgren L.A."/>
            <person name="Nguyen N.H."/>
            <person name="Vilgalys R."/>
            <person name="Ruytinx J."/>
            <person name="Liao H.L."/>
            <person name="Branco S."/>
            <person name="Kuo A."/>
            <person name="LaButti K."/>
            <person name="Lipzen A."/>
            <person name="Andreopoulos W."/>
            <person name="Pangilinan J."/>
            <person name="Riley R."/>
            <person name="Hundley H."/>
            <person name="Na H."/>
            <person name="Barry K."/>
            <person name="Grigoriev I.V."/>
            <person name="Stajich J.E."/>
            <person name="Kennedy P.G."/>
        </authorList>
    </citation>
    <scope>NUCLEOTIDE SEQUENCE</scope>
    <source>
        <strain evidence="2">S12</strain>
    </source>
</reference>
<proteinExistence type="predicted"/>
<feature type="compositionally biased region" description="Polar residues" evidence="1">
    <location>
        <begin position="181"/>
        <end position="212"/>
    </location>
</feature>
<evidence type="ECO:0000313" key="3">
    <source>
        <dbReference type="Proteomes" id="UP000719766"/>
    </source>
</evidence>
<gene>
    <name evidence="2" type="ORF">HD556DRAFT_1314928</name>
</gene>
<dbReference type="Proteomes" id="UP000719766">
    <property type="component" value="Unassembled WGS sequence"/>
</dbReference>
<comment type="caution">
    <text evidence="2">The sequence shown here is derived from an EMBL/GenBank/DDBJ whole genome shotgun (WGS) entry which is preliminary data.</text>
</comment>
<name>A0A9P7A913_9AGAM</name>
<dbReference type="RefSeq" id="XP_041152128.1">
    <property type="nucleotide sequence ID" value="XM_041301040.1"/>
</dbReference>
<dbReference type="AlphaFoldDB" id="A0A9P7A913"/>
<keyword evidence="3" id="KW-1185">Reference proteome</keyword>
<dbReference type="OrthoDB" id="2670290at2759"/>
<dbReference type="EMBL" id="JABBWE010000135">
    <property type="protein sequence ID" value="KAG1784643.1"/>
    <property type="molecule type" value="Genomic_DNA"/>
</dbReference>
<dbReference type="GeneID" id="64594804"/>
<protein>
    <submittedName>
        <fullName evidence="2">Uncharacterized protein</fullName>
    </submittedName>
</protein>
<organism evidence="2 3">
    <name type="scientific">Suillus plorans</name>
    <dbReference type="NCBI Taxonomy" id="116603"/>
    <lineage>
        <taxon>Eukaryota</taxon>
        <taxon>Fungi</taxon>
        <taxon>Dikarya</taxon>
        <taxon>Basidiomycota</taxon>
        <taxon>Agaricomycotina</taxon>
        <taxon>Agaricomycetes</taxon>
        <taxon>Agaricomycetidae</taxon>
        <taxon>Boletales</taxon>
        <taxon>Suillineae</taxon>
        <taxon>Suillaceae</taxon>
        <taxon>Suillus</taxon>
    </lineage>
</organism>